<name>A0A6L6U8K0_9FLAO</name>
<feature type="domain" description="DinB-like" evidence="1">
    <location>
        <begin position="32"/>
        <end position="162"/>
    </location>
</feature>
<sequence>MINSNEYNSYYQPYIDYATNSSILEGLSINLKDVVAFFETISEEKQEYAYAKGKWTIKDILLHLIDTERIFSYRALRISRNDKLPLQGFEQDDYVLNGYANNRSMENLIKEYIAVRKSTIALYKSFNTDALLKIGEASGFPISVRALGYIITGHENHHVSVIKKRYL</sequence>
<dbReference type="SUPFAM" id="SSF109854">
    <property type="entry name" value="DinB/YfiT-like putative metalloenzymes"/>
    <property type="match status" value="1"/>
</dbReference>
<comment type="caution">
    <text evidence="2">The sequence shown here is derived from an EMBL/GenBank/DDBJ whole genome shotgun (WGS) entry which is preliminary data.</text>
</comment>
<dbReference type="Gene3D" id="1.20.120.450">
    <property type="entry name" value="dinb family like domain"/>
    <property type="match status" value="1"/>
</dbReference>
<protein>
    <submittedName>
        <fullName evidence="2">DinB family protein</fullName>
    </submittedName>
</protein>
<dbReference type="RefSeq" id="WP_157361636.1">
    <property type="nucleotide sequence ID" value="NZ_WOWS01000001.1"/>
</dbReference>
<evidence type="ECO:0000313" key="2">
    <source>
        <dbReference type="EMBL" id="MUU77202.1"/>
    </source>
</evidence>
<proteinExistence type="predicted"/>
<dbReference type="AlphaFoldDB" id="A0A6L6U8K0"/>
<reference evidence="2 3" key="1">
    <citation type="submission" date="2019-12" db="EMBL/GenBank/DDBJ databases">
        <authorList>
            <person name="Li J."/>
        </authorList>
    </citation>
    <scope>NUCLEOTIDE SEQUENCE [LARGE SCALE GENOMIC DNA]</scope>
    <source>
        <strain evidence="2 3">HL2-2</strain>
    </source>
</reference>
<organism evidence="2 3">
    <name type="scientific">Winogradskyella endarachnes</name>
    <dbReference type="NCBI Taxonomy" id="2681965"/>
    <lineage>
        <taxon>Bacteria</taxon>
        <taxon>Pseudomonadati</taxon>
        <taxon>Bacteroidota</taxon>
        <taxon>Flavobacteriia</taxon>
        <taxon>Flavobacteriales</taxon>
        <taxon>Flavobacteriaceae</taxon>
        <taxon>Winogradskyella</taxon>
    </lineage>
</organism>
<keyword evidence="3" id="KW-1185">Reference proteome</keyword>
<dbReference type="InterPro" id="IPR024775">
    <property type="entry name" value="DinB-like"/>
</dbReference>
<evidence type="ECO:0000313" key="3">
    <source>
        <dbReference type="Proteomes" id="UP000478208"/>
    </source>
</evidence>
<dbReference type="InterPro" id="IPR034660">
    <property type="entry name" value="DinB/YfiT-like"/>
</dbReference>
<evidence type="ECO:0000259" key="1">
    <source>
        <dbReference type="Pfam" id="PF12867"/>
    </source>
</evidence>
<dbReference type="EMBL" id="WOWS01000001">
    <property type="protein sequence ID" value="MUU77202.1"/>
    <property type="molecule type" value="Genomic_DNA"/>
</dbReference>
<accession>A0A6L6U8K0</accession>
<gene>
    <name evidence="2" type="ORF">GN138_01980</name>
</gene>
<dbReference type="Pfam" id="PF12867">
    <property type="entry name" value="DinB_2"/>
    <property type="match status" value="1"/>
</dbReference>
<dbReference type="Proteomes" id="UP000478208">
    <property type="component" value="Unassembled WGS sequence"/>
</dbReference>